<gene>
    <name evidence="1" type="ORF">BECKFM1743C_GA0114222_103903</name>
</gene>
<name>A0A450TE36_9GAMM</name>
<protein>
    <submittedName>
        <fullName evidence="1">Uncharacterized protein</fullName>
    </submittedName>
</protein>
<proteinExistence type="predicted"/>
<evidence type="ECO:0000313" key="1">
    <source>
        <dbReference type="EMBL" id="VFJ65257.1"/>
    </source>
</evidence>
<organism evidence="1">
    <name type="scientific">Candidatus Kentrum sp. FM</name>
    <dbReference type="NCBI Taxonomy" id="2126340"/>
    <lineage>
        <taxon>Bacteria</taxon>
        <taxon>Pseudomonadati</taxon>
        <taxon>Pseudomonadota</taxon>
        <taxon>Gammaproteobacteria</taxon>
        <taxon>Candidatus Kentrum</taxon>
    </lineage>
</organism>
<sequence>MGTSEKSFPNLFDILQPGNPSLSGVFPRPVDDSLESRLIQESIFQIVVLIGEAGKNANAVARDDDILFARLLQVGGDGF</sequence>
<reference evidence="1" key="1">
    <citation type="submission" date="2019-02" db="EMBL/GenBank/DDBJ databases">
        <authorList>
            <person name="Gruber-Vodicka R. H."/>
            <person name="Seah K. B. B."/>
        </authorList>
    </citation>
    <scope>NUCLEOTIDE SEQUENCE</scope>
    <source>
        <strain evidence="1">BECK_BZ165</strain>
    </source>
</reference>
<dbReference type="AlphaFoldDB" id="A0A450TE36"/>
<dbReference type="EMBL" id="CAADFA010000390">
    <property type="protein sequence ID" value="VFJ65257.1"/>
    <property type="molecule type" value="Genomic_DNA"/>
</dbReference>
<accession>A0A450TE36</accession>